<dbReference type="InterPro" id="IPR000014">
    <property type="entry name" value="PAS"/>
</dbReference>
<evidence type="ECO:0000256" key="4">
    <source>
        <dbReference type="ARBA" id="ARBA00022500"/>
    </source>
</evidence>
<dbReference type="GO" id="GO:0052131">
    <property type="term" value="P:positive aerotaxis"/>
    <property type="evidence" value="ECO:0007669"/>
    <property type="project" value="UniProtKB-ARBA"/>
</dbReference>
<reference evidence="15 16" key="1">
    <citation type="journal article" date="2008" name="PLoS ONE">
        <title>Environmental adaptation: genomic analysis of the piezotolerant and psychrotolerant deep-sea iron reducing bacterium Shewanella piezotolerans WP3.</title>
        <authorList>
            <person name="Wang F."/>
            <person name="Wang J."/>
            <person name="Jian H."/>
            <person name="Zhang B."/>
            <person name="Li S."/>
            <person name="Wang F."/>
            <person name="Zeng X."/>
            <person name="Gao L."/>
            <person name="Bartlett D.H."/>
            <person name="Yu J."/>
            <person name="Hu S."/>
            <person name="Xiao X."/>
        </authorList>
    </citation>
    <scope>NUCLEOTIDE SEQUENCE [LARGE SCALE GENOMIC DNA]</scope>
    <source>
        <strain evidence="16">WP3 / JCM 13877</strain>
    </source>
</reference>
<dbReference type="EMBL" id="CP000472">
    <property type="protein sequence ID" value="ACJ28051.1"/>
    <property type="molecule type" value="Genomic_DNA"/>
</dbReference>
<dbReference type="AlphaFoldDB" id="B8CKL2"/>
<evidence type="ECO:0000256" key="8">
    <source>
        <dbReference type="ARBA" id="ARBA00023136"/>
    </source>
</evidence>
<dbReference type="PROSITE" id="PS50112">
    <property type="entry name" value="PAS"/>
    <property type="match status" value="1"/>
</dbReference>
<dbReference type="GO" id="GO:0007165">
    <property type="term" value="P:signal transduction"/>
    <property type="evidence" value="ECO:0007669"/>
    <property type="project" value="UniProtKB-KW"/>
</dbReference>
<keyword evidence="16" id="KW-1185">Reference proteome</keyword>
<evidence type="ECO:0000256" key="6">
    <source>
        <dbReference type="ARBA" id="ARBA00022692"/>
    </source>
</evidence>
<dbReference type="HOGENOM" id="CLU_000445_107_26_6"/>
<dbReference type="SUPFAM" id="SSF55785">
    <property type="entry name" value="PYP-like sensor domain (PAS domain)"/>
    <property type="match status" value="1"/>
</dbReference>
<evidence type="ECO:0000313" key="16">
    <source>
        <dbReference type="Proteomes" id="UP000000753"/>
    </source>
</evidence>
<keyword evidence="4" id="KW-0145">Chemotaxis</keyword>
<accession>B8CKL2</accession>
<dbReference type="Gene3D" id="1.10.287.950">
    <property type="entry name" value="Methyl-accepting chemotaxis protein"/>
    <property type="match status" value="1"/>
</dbReference>
<keyword evidence="7 12" id="KW-1133">Transmembrane helix</keyword>
<evidence type="ECO:0000313" key="15">
    <source>
        <dbReference type="EMBL" id="ACJ28051.1"/>
    </source>
</evidence>
<evidence type="ECO:0000256" key="2">
    <source>
        <dbReference type="ARBA" id="ARBA00022475"/>
    </source>
</evidence>
<sequence length="521" mass="57363">MQSHGIIMTRKNANTAKREVRLTTSDQLVSSTDKRGVITYANPRFIEISGYSEQELLGHNHNLVRHSDMPKAAFKEMWEKLEAGQSWRGIVKNRCKNGNFYWVDAFVSPLFEQGKLVGYQSVRVAPKAEHINQAQKIYQRLNNGKTVNDPISLTNKRILSAVCASLGLAAAGYIWGWGVILAGMILMGINLAIFYDEAFRVPARLMQLKQQHDSVSRFIYCGRDTSSLLDFQLMMKDAKLQGVLGRSQDNAEHIDDISNQLVTAATQAHVGLDIESQQIEQIASATEEMAATITEVASNIQSTSDSIQDTYILCDDSREKMQKSACSINELTESVSEAAANALLLNKEAERVASAMTEIDAIAEQTNLLALNAAIEAARAGEQGRGFAVVADEVRALSSRTQQSTESISKSVDKMFSMLTQWSKQMDESKSQALLCTDDAHNSAQKVDTIYEAVRNIHDLAQQNAVAAEQQTLVVGEINQNVSHISQASVENLAAIDVVESAVKELKINAEKAKSLRKTFS</sequence>
<dbReference type="KEGG" id="swp:swp_1257"/>
<evidence type="ECO:0000256" key="11">
    <source>
        <dbReference type="PROSITE-ProRule" id="PRU00284"/>
    </source>
</evidence>
<feature type="transmembrane region" description="Helical" evidence="12">
    <location>
        <begin position="181"/>
        <end position="199"/>
    </location>
</feature>
<dbReference type="NCBIfam" id="TIGR00229">
    <property type="entry name" value="sensory_box"/>
    <property type="match status" value="1"/>
</dbReference>
<dbReference type="CDD" id="cd00130">
    <property type="entry name" value="PAS"/>
    <property type="match status" value="1"/>
</dbReference>
<dbReference type="PROSITE" id="PS50111">
    <property type="entry name" value="CHEMOTAXIS_TRANSDUC_2"/>
    <property type="match status" value="1"/>
</dbReference>
<dbReference type="Pfam" id="PF00015">
    <property type="entry name" value="MCPsignal"/>
    <property type="match status" value="1"/>
</dbReference>
<comment type="subcellular location">
    <subcellularLocation>
        <location evidence="1">Cell inner membrane</location>
        <topology evidence="1">Multi-pass membrane protein</topology>
    </subcellularLocation>
</comment>
<gene>
    <name evidence="15" type="ordered locus">swp_1257</name>
</gene>
<dbReference type="InterPro" id="IPR013655">
    <property type="entry name" value="PAS_fold_3"/>
</dbReference>
<evidence type="ECO:0000256" key="7">
    <source>
        <dbReference type="ARBA" id="ARBA00022989"/>
    </source>
</evidence>
<comment type="similarity">
    <text evidence="10">Belongs to the methyl-accepting chemotaxis (MCP) protein family.</text>
</comment>
<dbReference type="SMART" id="SM00091">
    <property type="entry name" value="PAS"/>
    <property type="match status" value="1"/>
</dbReference>
<evidence type="ECO:0000256" key="9">
    <source>
        <dbReference type="ARBA" id="ARBA00023224"/>
    </source>
</evidence>
<dbReference type="Pfam" id="PF08447">
    <property type="entry name" value="PAS_3"/>
    <property type="match status" value="1"/>
</dbReference>
<feature type="domain" description="Methyl-accepting transducer" evidence="13">
    <location>
        <begin position="250"/>
        <end position="486"/>
    </location>
</feature>
<dbReference type="PANTHER" id="PTHR32089:SF52">
    <property type="entry name" value="CHEMOTAXIS SIGNAL TRANSDUCTION SYSTEM METHYL ACCEPTING SENSORY TRANSDUCER WITH PAS SENSORY DOMAIN"/>
    <property type="match status" value="1"/>
</dbReference>
<dbReference type="PRINTS" id="PR00260">
    <property type="entry name" value="CHEMTRNSDUCR"/>
</dbReference>
<dbReference type="STRING" id="225849.swp_1257"/>
<dbReference type="FunFam" id="3.30.450.20:FF:000046">
    <property type="entry name" value="Aerotaxis sensor receptor"/>
    <property type="match status" value="1"/>
</dbReference>
<dbReference type="eggNOG" id="COG0840">
    <property type="taxonomic scope" value="Bacteria"/>
</dbReference>
<dbReference type="InterPro" id="IPR004089">
    <property type="entry name" value="MCPsignal_dom"/>
</dbReference>
<keyword evidence="5" id="KW-0997">Cell inner membrane</keyword>
<dbReference type="Gene3D" id="3.30.450.20">
    <property type="entry name" value="PAS domain"/>
    <property type="match status" value="1"/>
</dbReference>
<organism evidence="15 16">
    <name type="scientific">Shewanella piezotolerans (strain WP3 / JCM 13877)</name>
    <dbReference type="NCBI Taxonomy" id="225849"/>
    <lineage>
        <taxon>Bacteria</taxon>
        <taxon>Pseudomonadati</taxon>
        <taxon>Pseudomonadota</taxon>
        <taxon>Gammaproteobacteria</taxon>
        <taxon>Alteromonadales</taxon>
        <taxon>Shewanellaceae</taxon>
        <taxon>Shewanella</taxon>
    </lineage>
</organism>
<dbReference type="SUPFAM" id="SSF58104">
    <property type="entry name" value="Methyl-accepting chemotaxis protein (MCP) signaling domain"/>
    <property type="match status" value="1"/>
</dbReference>
<dbReference type="GO" id="GO:0004888">
    <property type="term" value="F:transmembrane signaling receptor activity"/>
    <property type="evidence" value="ECO:0007669"/>
    <property type="project" value="InterPro"/>
</dbReference>
<keyword evidence="2" id="KW-1003">Cell membrane</keyword>
<proteinExistence type="inferred from homology"/>
<dbReference type="FunFam" id="1.10.287.950:FF:000001">
    <property type="entry name" value="Methyl-accepting chemotaxis sensory transducer"/>
    <property type="match status" value="1"/>
</dbReference>
<evidence type="ECO:0000256" key="12">
    <source>
        <dbReference type="SAM" id="Phobius"/>
    </source>
</evidence>
<name>B8CKL2_SHEPW</name>
<evidence type="ECO:0000259" key="14">
    <source>
        <dbReference type="PROSITE" id="PS50112"/>
    </source>
</evidence>
<evidence type="ECO:0000256" key="1">
    <source>
        <dbReference type="ARBA" id="ARBA00004429"/>
    </source>
</evidence>
<keyword evidence="6 12" id="KW-0812">Transmembrane</keyword>
<protein>
    <submittedName>
        <fullName evidence="15">Methyl-accepting chemotaxis protein</fullName>
    </submittedName>
</protein>
<keyword evidence="3" id="KW-0488">Methylation</keyword>
<dbReference type="Proteomes" id="UP000000753">
    <property type="component" value="Chromosome"/>
</dbReference>
<dbReference type="PANTHER" id="PTHR32089">
    <property type="entry name" value="METHYL-ACCEPTING CHEMOTAXIS PROTEIN MCPB"/>
    <property type="match status" value="1"/>
</dbReference>
<evidence type="ECO:0000256" key="5">
    <source>
        <dbReference type="ARBA" id="ARBA00022519"/>
    </source>
</evidence>
<dbReference type="SMART" id="SM00283">
    <property type="entry name" value="MA"/>
    <property type="match status" value="1"/>
</dbReference>
<dbReference type="GO" id="GO:0005886">
    <property type="term" value="C:plasma membrane"/>
    <property type="evidence" value="ECO:0007669"/>
    <property type="project" value="UniProtKB-SubCell"/>
</dbReference>
<dbReference type="InterPro" id="IPR035965">
    <property type="entry name" value="PAS-like_dom_sf"/>
</dbReference>
<evidence type="ECO:0000256" key="3">
    <source>
        <dbReference type="ARBA" id="ARBA00022481"/>
    </source>
</evidence>
<dbReference type="InterPro" id="IPR004090">
    <property type="entry name" value="Chemotax_Me-accpt_rcpt"/>
</dbReference>
<keyword evidence="9 11" id="KW-0807">Transducer</keyword>
<evidence type="ECO:0000259" key="13">
    <source>
        <dbReference type="PROSITE" id="PS50111"/>
    </source>
</evidence>
<keyword evidence="8 12" id="KW-0472">Membrane</keyword>
<evidence type="ECO:0000256" key="10">
    <source>
        <dbReference type="ARBA" id="ARBA00029447"/>
    </source>
</evidence>
<feature type="domain" description="PAS" evidence="14">
    <location>
        <begin position="33"/>
        <end position="68"/>
    </location>
</feature>